<organism evidence="1 2">
    <name type="scientific">Planococcus koreensis</name>
    <dbReference type="NCBI Taxonomy" id="112331"/>
    <lineage>
        <taxon>Bacteria</taxon>
        <taxon>Bacillati</taxon>
        <taxon>Bacillota</taxon>
        <taxon>Bacilli</taxon>
        <taxon>Bacillales</taxon>
        <taxon>Caryophanaceae</taxon>
        <taxon>Planococcus</taxon>
    </lineage>
</organism>
<reference evidence="1 2" key="1">
    <citation type="submission" date="2020-08" db="EMBL/GenBank/DDBJ databases">
        <title>Genomic Encyclopedia of Type Strains, Phase IV (KMG-IV): sequencing the most valuable type-strain genomes for metagenomic binning, comparative biology and taxonomic classification.</title>
        <authorList>
            <person name="Goeker M."/>
        </authorList>
    </citation>
    <scope>NUCLEOTIDE SEQUENCE [LARGE SCALE GENOMIC DNA]</scope>
    <source>
        <strain evidence="1 2">DSM 15895</strain>
    </source>
</reference>
<evidence type="ECO:0000313" key="2">
    <source>
        <dbReference type="Proteomes" id="UP000525923"/>
    </source>
</evidence>
<protein>
    <submittedName>
        <fullName evidence="1">Aminoglycoside 6-adenylyltransferase</fullName>
        <ecNumber evidence="1">2.7.7.-</ecNumber>
    </submittedName>
</protein>
<dbReference type="EC" id="2.7.7.-" evidence="1"/>
<dbReference type="Proteomes" id="UP000525923">
    <property type="component" value="Unassembled WGS sequence"/>
</dbReference>
<evidence type="ECO:0000313" key="1">
    <source>
        <dbReference type="EMBL" id="MBB5180947.1"/>
    </source>
</evidence>
<dbReference type="InterPro" id="IPR007530">
    <property type="entry name" value="Aminoglycoside_adenylylTfrase"/>
</dbReference>
<proteinExistence type="predicted"/>
<dbReference type="Gene3D" id="1.20.120.330">
    <property type="entry name" value="Nucleotidyltransferases domain 2"/>
    <property type="match status" value="1"/>
</dbReference>
<gene>
    <name evidence="1" type="ORF">HNQ44_002392</name>
</gene>
<keyword evidence="1" id="KW-0548">Nucleotidyltransferase</keyword>
<dbReference type="RefSeq" id="WP_158290567.1">
    <property type="nucleotide sequence ID" value="NZ_CP181055.1"/>
</dbReference>
<dbReference type="Pfam" id="PF04439">
    <property type="entry name" value="Adenyl_transf"/>
    <property type="match status" value="1"/>
</dbReference>
<comment type="caution">
    <text evidence="1">The sequence shown here is derived from an EMBL/GenBank/DDBJ whole genome shotgun (WGS) entry which is preliminary data.</text>
</comment>
<dbReference type="Gene3D" id="3.30.460.10">
    <property type="entry name" value="Beta Polymerase, domain 2"/>
    <property type="match status" value="1"/>
</dbReference>
<dbReference type="OrthoDB" id="9776406at2"/>
<name>A0A7W8CVC5_9BACL</name>
<dbReference type="AlphaFoldDB" id="A0A7W8CVC5"/>
<keyword evidence="1" id="KW-0808">Transferase</keyword>
<dbReference type="EMBL" id="JACHHE010000006">
    <property type="protein sequence ID" value="MBB5180947.1"/>
    <property type="molecule type" value="Genomic_DNA"/>
</dbReference>
<accession>A0A7W8CVC5</accession>
<keyword evidence="2" id="KW-1185">Reference proteome</keyword>
<dbReference type="GO" id="GO:0016779">
    <property type="term" value="F:nucleotidyltransferase activity"/>
    <property type="evidence" value="ECO:0007669"/>
    <property type="project" value="UniProtKB-KW"/>
</dbReference>
<dbReference type="SUPFAM" id="SSF81301">
    <property type="entry name" value="Nucleotidyltransferase"/>
    <property type="match status" value="1"/>
</dbReference>
<dbReference type="InterPro" id="IPR043519">
    <property type="entry name" value="NT_sf"/>
</dbReference>
<dbReference type="SUPFAM" id="SSF81631">
    <property type="entry name" value="PAP/OAS1 substrate-binding domain"/>
    <property type="match status" value="1"/>
</dbReference>
<sequence>MRSEEEMLSLILRKAADSENIRMVELNGSRVHLQNAKDPFQDYDIIYYVEDMLPFLEDHSWVDSFGERIMMQMPDAMAMPPAGRKRESFSYLMLFTDGNRIDLTLTPVSLIEESLAKKEPRKILLDKDDRLSTLLMNTENPFRIGEPGQQDFSDCANEFWWVSTYIAKALWRQELPLAKDMMDGPVRDMLMAMLNWHIGVETAFTAIPGKSGKNIEKYVDKELWQKLLLTYPDGSYANMWSGLFAMCEIFEELTIAVAGKLKLALPEYGKDVLPYLRHIEKLPQDSETIYP</sequence>